<evidence type="ECO:0000256" key="2">
    <source>
        <dbReference type="SAM" id="Phobius"/>
    </source>
</evidence>
<dbReference type="EMBL" id="JACCGK010000005">
    <property type="protein sequence ID" value="NYT72157.1"/>
    <property type="molecule type" value="Genomic_DNA"/>
</dbReference>
<dbReference type="InterPro" id="IPR007607">
    <property type="entry name" value="BacA/B"/>
</dbReference>
<evidence type="ECO:0000256" key="1">
    <source>
        <dbReference type="ARBA" id="ARBA00044755"/>
    </source>
</evidence>
<gene>
    <name evidence="3" type="ORF">HZU72_06900</name>
</gene>
<dbReference type="Pfam" id="PF04519">
    <property type="entry name" value="Bactofilin"/>
    <property type="match status" value="1"/>
</dbReference>
<accession>A0A7Z0SL69</accession>
<dbReference type="PANTHER" id="PTHR35024:SF4">
    <property type="entry name" value="POLYMER-FORMING CYTOSKELETAL PROTEIN"/>
    <property type="match status" value="1"/>
</dbReference>
<sequence>MGLFTPPQYKRASITLAGATTSKAAGSGMGIQVWFIVMGVGVMTLIVWDGKRHKLKQRSLSAAGRPHTVDTAPIAELPFEAMMPPEEASAATSPAIQCMSGGSRIGSATHILGRVIADEPVLIKGRLEGTLIAPNHPVSVTASGHVASYLEGNTVDIDGRMVGTLKANTKATLLSRARIQGVVEAPNLECMAGAWLQVDVANRVKLHKIAMAS</sequence>
<keyword evidence="2" id="KW-0812">Transmembrane</keyword>
<keyword evidence="2" id="KW-1133">Transmembrane helix</keyword>
<comment type="similarity">
    <text evidence="1">Belongs to the bactofilin family.</text>
</comment>
<evidence type="ECO:0000313" key="4">
    <source>
        <dbReference type="Proteomes" id="UP000520876"/>
    </source>
</evidence>
<reference evidence="3 4" key="1">
    <citation type="submission" date="2020-07" db="EMBL/GenBank/DDBJ databases">
        <title>Halomonas sp. QX-2 draft genome sequence.</title>
        <authorList>
            <person name="Qiu X."/>
        </authorList>
    </citation>
    <scope>NUCLEOTIDE SEQUENCE [LARGE SCALE GENOMIC DNA]</scope>
    <source>
        <strain evidence="3 4">QX-2</strain>
    </source>
</reference>
<evidence type="ECO:0000313" key="3">
    <source>
        <dbReference type="EMBL" id="NYT72157.1"/>
    </source>
</evidence>
<protein>
    <submittedName>
        <fullName evidence="3">Polymer-forming cytoskeletal protein</fullName>
    </submittedName>
</protein>
<feature type="transmembrane region" description="Helical" evidence="2">
    <location>
        <begin position="31"/>
        <end position="48"/>
    </location>
</feature>
<name>A0A7Z0SL69_9GAMM</name>
<dbReference type="AlphaFoldDB" id="A0A7Z0SL69"/>
<keyword evidence="2" id="KW-0472">Membrane</keyword>
<keyword evidence="4" id="KW-1185">Reference proteome</keyword>
<proteinExistence type="inferred from homology"/>
<dbReference type="Proteomes" id="UP000520876">
    <property type="component" value="Unassembled WGS sequence"/>
</dbReference>
<dbReference type="PANTHER" id="PTHR35024">
    <property type="entry name" value="HYPOTHETICAL CYTOSOLIC PROTEIN"/>
    <property type="match status" value="1"/>
</dbReference>
<comment type="caution">
    <text evidence="3">The sequence shown here is derived from an EMBL/GenBank/DDBJ whole genome shotgun (WGS) entry which is preliminary data.</text>
</comment>
<organism evidence="3 4">
    <name type="scientific">Vreelandella sedimenti</name>
    <dbReference type="NCBI Taxonomy" id="2729618"/>
    <lineage>
        <taxon>Bacteria</taxon>
        <taxon>Pseudomonadati</taxon>
        <taxon>Pseudomonadota</taxon>
        <taxon>Gammaproteobacteria</taxon>
        <taxon>Oceanospirillales</taxon>
        <taxon>Halomonadaceae</taxon>
        <taxon>Vreelandella</taxon>
    </lineage>
</organism>